<dbReference type="EMBL" id="KN838615">
    <property type="protein sequence ID" value="KIK00962.1"/>
    <property type="molecule type" value="Genomic_DNA"/>
</dbReference>
<dbReference type="HOGENOM" id="CLU_2333937_0_0_1"/>
<dbReference type="AlphaFoldDB" id="A0A0C9XTA1"/>
<dbReference type="STRING" id="1095629.A0A0C9XTA1"/>
<evidence type="ECO:0000313" key="2">
    <source>
        <dbReference type="Proteomes" id="UP000054477"/>
    </source>
</evidence>
<dbReference type="Proteomes" id="UP000054477">
    <property type="component" value="Unassembled WGS sequence"/>
</dbReference>
<sequence>MASQDIVNPTPAVNNPLEKLLDLIKCVPDTVPEATKYNKLAGFAGHPGDFDIPNLNVDDLWEEVLNKVLKSVLGWGTNKTWKILFNEGRKGWMALQTL</sequence>
<reference evidence="1 2" key="1">
    <citation type="submission" date="2014-04" db="EMBL/GenBank/DDBJ databases">
        <authorList>
            <consortium name="DOE Joint Genome Institute"/>
            <person name="Kuo A."/>
            <person name="Kohler A."/>
            <person name="Nagy L.G."/>
            <person name="Floudas D."/>
            <person name="Copeland A."/>
            <person name="Barry K.W."/>
            <person name="Cichocki N."/>
            <person name="Veneault-Fourrey C."/>
            <person name="LaButti K."/>
            <person name="Lindquist E.A."/>
            <person name="Lipzen A."/>
            <person name="Lundell T."/>
            <person name="Morin E."/>
            <person name="Murat C."/>
            <person name="Sun H."/>
            <person name="Tunlid A."/>
            <person name="Henrissat B."/>
            <person name="Grigoriev I.V."/>
            <person name="Hibbett D.S."/>
            <person name="Martin F."/>
            <person name="Nordberg H.P."/>
            <person name="Cantor M.N."/>
            <person name="Hua S.X."/>
        </authorList>
    </citation>
    <scope>NUCLEOTIDE SEQUENCE [LARGE SCALE GENOMIC DNA]</scope>
    <source>
        <strain evidence="1 2">LaAM-08-1</strain>
    </source>
</reference>
<evidence type="ECO:0000313" key="1">
    <source>
        <dbReference type="EMBL" id="KIK00962.1"/>
    </source>
</evidence>
<name>A0A0C9XTA1_9AGAR</name>
<keyword evidence="2" id="KW-1185">Reference proteome</keyword>
<protein>
    <submittedName>
        <fullName evidence="1">Uncharacterized protein</fullName>
    </submittedName>
</protein>
<dbReference type="OrthoDB" id="3057023at2759"/>
<organism evidence="1 2">
    <name type="scientific">Laccaria amethystina LaAM-08-1</name>
    <dbReference type="NCBI Taxonomy" id="1095629"/>
    <lineage>
        <taxon>Eukaryota</taxon>
        <taxon>Fungi</taxon>
        <taxon>Dikarya</taxon>
        <taxon>Basidiomycota</taxon>
        <taxon>Agaricomycotina</taxon>
        <taxon>Agaricomycetes</taxon>
        <taxon>Agaricomycetidae</taxon>
        <taxon>Agaricales</taxon>
        <taxon>Agaricineae</taxon>
        <taxon>Hydnangiaceae</taxon>
        <taxon>Laccaria</taxon>
    </lineage>
</organism>
<reference evidence="2" key="2">
    <citation type="submission" date="2015-01" db="EMBL/GenBank/DDBJ databases">
        <title>Evolutionary Origins and Diversification of the Mycorrhizal Mutualists.</title>
        <authorList>
            <consortium name="DOE Joint Genome Institute"/>
            <consortium name="Mycorrhizal Genomics Consortium"/>
            <person name="Kohler A."/>
            <person name="Kuo A."/>
            <person name="Nagy L.G."/>
            <person name="Floudas D."/>
            <person name="Copeland A."/>
            <person name="Barry K.W."/>
            <person name="Cichocki N."/>
            <person name="Veneault-Fourrey C."/>
            <person name="LaButti K."/>
            <person name="Lindquist E.A."/>
            <person name="Lipzen A."/>
            <person name="Lundell T."/>
            <person name="Morin E."/>
            <person name="Murat C."/>
            <person name="Riley R."/>
            <person name="Ohm R."/>
            <person name="Sun H."/>
            <person name="Tunlid A."/>
            <person name="Henrissat B."/>
            <person name="Grigoriev I.V."/>
            <person name="Hibbett D.S."/>
            <person name="Martin F."/>
        </authorList>
    </citation>
    <scope>NUCLEOTIDE SEQUENCE [LARGE SCALE GENOMIC DNA]</scope>
    <source>
        <strain evidence="2">LaAM-08-1</strain>
    </source>
</reference>
<proteinExistence type="predicted"/>
<gene>
    <name evidence="1" type="ORF">K443DRAFT_99494</name>
</gene>
<accession>A0A0C9XTA1</accession>